<feature type="compositionally biased region" description="Basic residues" evidence="1">
    <location>
        <begin position="110"/>
        <end position="119"/>
    </location>
</feature>
<proteinExistence type="predicted"/>
<accession>C1MQQ1</accession>
<feature type="region of interest" description="Disordered" evidence="1">
    <location>
        <begin position="372"/>
        <end position="402"/>
    </location>
</feature>
<organism evidence="3">
    <name type="scientific">Micromonas pusilla (strain CCMP1545)</name>
    <name type="common">Picoplanktonic green alga</name>
    <dbReference type="NCBI Taxonomy" id="564608"/>
    <lineage>
        <taxon>Eukaryota</taxon>
        <taxon>Viridiplantae</taxon>
        <taxon>Chlorophyta</taxon>
        <taxon>Mamiellophyceae</taxon>
        <taxon>Mamiellales</taxon>
        <taxon>Mamiellaceae</taxon>
        <taxon>Micromonas</taxon>
    </lineage>
</organism>
<gene>
    <name evidence="2" type="ORF">MICPUCDRAFT_57370</name>
</gene>
<feature type="compositionally biased region" description="Basic and acidic residues" evidence="1">
    <location>
        <begin position="132"/>
        <end position="146"/>
    </location>
</feature>
<feature type="region of interest" description="Disordered" evidence="1">
    <location>
        <begin position="235"/>
        <end position="259"/>
    </location>
</feature>
<evidence type="ECO:0000313" key="2">
    <source>
        <dbReference type="EMBL" id="EEH58115.1"/>
    </source>
</evidence>
<dbReference type="EMBL" id="GG663738">
    <property type="protein sequence ID" value="EEH58115.1"/>
    <property type="molecule type" value="Genomic_DNA"/>
</dbReference>
<protein>
    <submittedName>
        <fullName evidence="2">Predicted protein</fullName>
    </submittedName>
</protein>
<feature type="compositionally biased region" description="Basic and acidic residues" evidence="1">
    <location>
        <begin position="393"/>
        <end position="402"/>
    </location>
</feature>
<keyword evidence="3" id="KW-1185">Reference proteome</keyword>
<dbReference type="Gene3D" id="2.130.10.10">
    <property type="entry name" value="YVTN repeat-like/Quinoprotein amine dehydrogenase"/>
    <property type="match status" value="1"/>
</dbReference>
<evidence type="ECO:0000256" key="1">
    <source>
        <dbReference type="SAM" id="MobiDB-lite"/>
    </source>
</evidence>
<evidence type="ECO:0000313" key="3">
    <source>
        <dbReference type="Proteomes" id="UP000001876"/>
    </source>
</evidence>
<sequence>MGRKAKDWGPFASEFGRGDGGPDDDDDGGRGGRASSAPKERNNSSNTKTYKPGMSGKDQKARAKELRLENERRKFEREKRNHDKRERREREEEELAATATATATPERAIPSKHRHHQTHHPRDSPGASSAGDPRRELKRLFGRIDHGGGVSPSTGAALGIDDVVVVTVDHAVANERKSGETAWSARVNKRGEKETPLAVFLRMNAHRGGSFGFEDAMPVSPGGGVGGSWDPTSSNAAFSPRSPVVVGGGGGGGDRDREPPYHLVRRVVARRLARKDDEEDELLWPLAARGGGGGGGGGDDDDDVAATTRGMRAMRVDDPPRDPLNLIPTTCWEIVASFMDPRSISRLAAASRALRDVARSPQVRQAAHAAIFGSVAPPPPPPTQRPGAPPVETSKEAMEELGGKRAWAAACASALKAERWIPEKEASVDDDDDDGDDGEGDDDDGDGDDDDDGDDGDGDLGFDEGDGDFVVRDASKSTRTRNLTPTSTPRPRPKHAGVGPSAASLLLADGAAAISGDSEKIKLWFHGGDGATEPGKRIATLPNPAGTPTTGADYCSLASAHGVFVAGDRHGRVTVWDADSLDVRHPRVPFLDPNVVELHEGDDVVDVNALAFVSPSIVAVGSWNHNVVRLMRVGPADDENADETDVFIDLADNELRAETTLSWTAQAMAVQGVPSSHGNDFGRAANRGGHHSGAGAPTLWMCAHPDLLAVDVETRTVTEVIHMSHYDPYVALGMTPAACARGHVVVVASAHCAGVYDTRTASSSRNVPVAMCRHWDLGNDGDAGTDAVRVDGFKIGESMCCVDDWSVWLGARGGDAVALFDTRRASGPPRSLTRDRWHAGTVDDPPVALYGVGDGGVGVGGGGGAARGFGLGCFARGGDDAFIVAPLTDDCGSRCSVYTSAHHGVDSGAGDDGFDDDLFGSRKAKKKTKAKAKSRKYPKKQGGKFRARTAGG</sequence>
<dbReference type="InterPro" id="IPR015943">
    <property type="entry name" value="WD40/YVTN_repeat-like_dom_sf"/>
</dbReference>
<name>C1MQQ1_MICPC</name>
<dbReference type="STRING" id="564608.C1MQQ1"/>
<dbReference type="Proteomes" id="UP000001876">
    <property type="component" value="Unassembled WGS sequence"/>
</dbReference>
<dbReference type="KEGG" id="mpp:MICPUCDRAFT_57370"/>
<feature type="region of interest" description="Disordered" evidence="1">
    <location>
        <begin position="420"/>
        <end position="500"/>
    </location>
</feature>
<feature type="compositionally biased region" description="Low complexity" evidence="1">
    <location>
        <begin position="96"/>
        <end position="108"/>
    </location>
</feature>
<dbReference type="OMA" id="IKLWFHG"/>
<dbReference type="InterPro" id="IPR011047">
    <property type="entry name" value="Quinoprotein_ADH-like_sf"/>
</dbReference>
<dbReference type="InterPro" id="IPR036047">
    <property type="entry name" value="F-box-like_dom_sf"/>
</dbReference>
<dbReference type="OrthoDB" id="10671696at2759"/>
<feature type="region of interest" description="Disordered" evidence="1">
    <location>
        <begin position="925"/>
        <end position="952"/>
    </location>
</feature>
<dbReference type="SUPFAM" id="SSF50998">
    <property type="entry name" value="Quinoprotein alcohol dehydrogenase-like"/>
    <property type="match status" value="1"/>
</dbReference>
<feature type="region of interest" description="Disordered" evidence="1">
    <location>
        <begin position="1"/>
        <end position="156"/>
    </location>
</feature>
<dbReference type="SUPFAM" id="SSF81383">
    <property type="entry name" value="F-box domain"/>
    <property type="match status" value="1"/>
</dbReference>
<dbReference type="GeneID" id="9683237"/>
<dbReference type="AlphaFoldDB" id="C1MQQ1"/>
<feature type="compositionally biased region" description="Acidic residues" evidence="1">
    <location>
        <begin position="428"/>
        <end position="467"/>
    </location>
</feature>
<reference evidence="2 3" key="1">
    <citation type="journal article" date="2009" name="Science">
        <title>Green evolution and dynamic adaptations revealed by genomes of the marine picoeukaryotes Micromonas.</title>
        <authorList>
            <person name="Worden A.Z."/>
            <person name="Lee J.H."/>
            <person name="Mock T."/>
            <person name="Rouze P."/>
            <person name="Simmons M.P."/>
            <person name="Aerts A.L."/>
            <person name="Allen A.E."/>
            <person name="Cuvelier M.L."/>
            <person name="Derelle E."/>
            <person name="Everett M.V."/>
            <person name="Foulon E."/>
            <person name="Grimwood J."/>
            <person name="Gundlach H."/>
            <person name="Henrissat B."/>
            <person name="Napoli C."/>
            <person name="McDonald S.M."/>
            <person name="Parker M.S."/>
            <person name="Rombauts S."/>
            <person name="Salamov A."/>
            <person name="Von Dassow P."/>
            <person name="Badger J.H."/>
            <person name="Coutinho P.M."/>
            <person name="Demir E."/>
            <person name="Dubchak I."/>
            <person name="Gentemann C."/>
            <person name="Eikrem W."/>
            <person name="Gready J.E."/>
            <person name="John U."/>
            <person name="Lanier W."/>
            <person name="Lindquist E.A."/>
            <person name="Lucas S."/>
            <person name="Mayer K.F."/>
            <person name="Moreau H."/>
            <person name="Not F."/>
            <person name="Otillar R."/>
            <person name="Panaud O."/>
            <person name="Pangilinan J."/>
            <person name="Paulsen I."/>
            <person name="Piegu B."/>
            <person name="Poliakov A."/>
            <person name="Robbens S."/>
            <person name="Schmutz J."/>
            <person name="Toulza E."/>
            <person name="Wyss T."/>
            <person name="Zelensky A."/>
            <person name="Zhou K."/>
            <person name="Armbrust E.V."/>
            <person name="Bhattacharya D."/>
            <person name="Goodenough U.W."/>
            <person name="Van de Peer Y."/>
            <person name="Grigoriev I.V."/>
        </authorList>
    </citation>
    <scope>NUCLEOTIDE SEQUENCE [LARGE SCALE GENOMIC DNA]</scope>
    <source>
        <strain evidence="2 3">CCMP1545</strain>
    </source>
</reference>
<feature type="compositionally biased region" description="Pro residues" evidence="1">
    <location>
        <begin position="376"/>
        <end position="389"/>
    </location>
</feature>
<dbReference type="RefSeq" id="XP_003058164.1">
    <property type="nucleotide sequence ID" value="XM_003058118.1"/>
</dbReference>
<feature type="compositionally biased region" description="Basic and acidic residues" evidence="1">
    <location>
        <begin position="57"/>
        <end position="90"/>
    </location>
</feature>
<feature type="compositionally biased region" description="Polar residues" evidence="1">
    <location>
        <begin position="480"/>
        <end position="489"/>
    </location>
</feature>